<sequence>GCSGKVIKTAQIVIDAINQVTLLSQGLQSAAKRIGESISKRDTGATNTILDDVAIGLTDISVTLTVLGPRIAFLPPFPPGCDTDAIVIALIQFVKVHQALLNILIGRAGLLSQGPILEERDITIAALRAVERVVDSTAFTILRLVPTRSECAKQQKEAVDGSLAEAIAAYDEA</sequence>
<feature type="non-terminal residue" evidence="1">
    <location>
        <position position="1"/>
    </location>
</feature>
<dbReference type="AlphaFoldDB" id="A0A9P4N8A7"/>
<dbReference type="Proteomes" id="UP000800093">
    <property type="component" value="Unassembled WGS sequence"/>
</dbReference>
<comment type="caution">
    <text evidence="1">The sequence shown here is derived from an EMBL/GenBank/DDBJ whole genome shotgun (WGS) entry which is preliminary data.</text>
</comment>
<evidence type="ECO:0000313" key="2">
    <source>
        <dbReference type="Proteomes" id="UP000800093"/>
    </source>
</evidence>
<proteinExistence type="predicted"/>
<keyword evidence="2" id="KW-1185">Reference proteome</keyword>
<reference evidence="2" key="1">
    <citation type="journal article" date="2020" name="Stud. Mycol.">
        <title>101 Dothideomycetes genomes: A test case for predicting lifestyles and emergence of pathogens.</title>
        <authorList>
            <person name="Haridas S."/>
            <person name="Albert R."/>
            <person name="Binder M."/>
            <person name="Bloem J."/>
            <person name="LaButti K."/>
            <person name="Salamov A."/>
            <person name="Andreopoulos B."/>
            <person name="Baker S."/>
            <person name="Barry K."/>
            <person name="Bills G."/>
            <person name="Bluhm B."/>
            <person name="Cannon C."/>
            <person name="Castanera R."/>
            <person name="Culley D."/>
            <person name="Daum C."/>
            <person name="Ezra D."/>
            <person name="Gonzalez J."/>
            <person name="Henrissat B."/>
            <person name="Kuo A."/>
            <person name="Liang C."/>
            <person name="Lipzen A."/>
            <person name="Lutzoni F."/>
            <person name="Magnuson J."/>
            <person name="Mondo S."/>
            <person name="Nolan M."/>
            <person name="Ohm R."/>
            <person name="Pangilinan J."/>
            <person name="Park H.-J."/>
            <person name="Ramirez L."/>
            <person name="Alfaro M."/>
            <person name="Sun H."/>
            <person name="Tritt A."/>
            <person name="Yoshinaga Y."/>
            <person name="Zwiers L.-H."/>
            <person name="Turgeon B."/>
            <person name="Goodwin S."/>
            <person name="Spatafora J."/>
            <person name="Crous P."/>
            <person name="Grigoriev I."/>
        </authorList>
    </citation>
    <scope>NUCLEOTIDE SEQUENCE [LARGE SCALE GENOMIC DNA]</scope>
    <source>
        <strain evidence="2">CBS 304.66</strain>
    </source>
</reference>
<accession>A0A9P4N8A7</accession>
<dbReference type="OrthoDB" id="5089392at2759"/>
<protein>
    <submittedName>
        <fullName evidence="1">Uncharacterized protein</fullName>
    </submittedName>
</protein>
<dbReference type="EMBL" id="ML986618">
    <property type="protein sequence ID" value="KAF2264176.1"/>
    <property type="molecule type" value="Genomic_DNA"/>
</dbReference>
<dbReference type="Pfam" id="PF17615">
    <property type="entry name" value="C166"/>
    <property type="match status" value="1"/>
</dbReference>
<organism evidence="1 2">
    <name type="scientific">Lojkania enalia</name>
    <dbReference type="NCBI Taxonomy" id="147567"/>
    <lineage>
        <taxon>Eukaryota</taxon>
        <taxon>Fungi</taxon>
        <taxon>Dikarya</taxon>
        <taxon>Ascomycota</taxon>
        <taxon>Pezizomycotina</taxon>
        <taxon>Dothideomycetes</taxon>
        <taxon>Pleosporomycetidae</taxon>
        <taxon>Pleosporales</taxon>
        <taxon>Pleosporales incertae sedis</taxon>
        <taxon>Lojkania</taxon>
    </lineage>
</organism>
<evidence type="ECO:0000313" key="1">
    <source>
        <dbReference type="EMBL" id="KAF2264176.1"/>
    </source>
</evidence>
<gene>
    <name evidence="1" type="ORF">CC78DRAFT_464033</name>
</gene>
<name>A0A9P4N8A7_9PLEO</name>